<dbReference type="AlphaFoldDB" id="A0A0F8YAY9"/>
<protein>
    <submittedName>
        <fullName evidence="1">Uncharacterized protein</fullName>
    </submittedName>
</protein>
<reference evidence="1" key="1">
    <citation type="journal article" date="2015" name="Nature">
        <title>Complex archaea that bridge the gap between prokaryotes and eukaryotes.</title>
        <authorList>
            <person name="Spang A."/>
            <person name="Saw J.H."/>
            <person name="Jorgensen S.L."/>
            <person name="Zaremba-Niedzwiedzka K."/>
            <person name="Martijn J."/>
            <person name="Lind A.E."/>
            <person name="van Eijk R."/>
            <person name="Schleper C."/>
            <person name="Guy L."/>
            <person name="Ettema T.J."/>
        </authorList>
    </citation>
    <scope>NUCLEOTIDE SEQUENCE</scope>
</reference>
<dbReference type="EMBL" id="LAZR01058001">
    <property type="protein sequence ID" value="KKK70835.1"/>
    <property type="molecule type" value="Genomic_DNA"/>
</dbReference>
<organism evidence="1">
    <name type="scientific">marine sediment metagenome</name>
    <dbReference type="NCBI Taxonomy" id="412755"/>
    <lineage>
        <taxon>unclassified sequences</taxon>
        <taxon>metagenomes</taxon>
        <taxon>ecological metagenomes</taxon>
    </lineage>
</organism>
<name>A0A0F8YAY9_9ZZZZ</name>
<comment type="caution">
    <text evidence="1">The sequence shown here is derived from an EMBL/GenBank/DDBJ whole genome shotgun (WGS) entry which is preliminary data.</text>
</comment>
<sequence length="79" mass="8994">MDDGVAADHLREEIGKLYDPEWLKNHIKRERVEEVQEAAEHACEKCHLGLMVRLAKLRAGLKAAALLQTKRDKDEECNG</sequence>
<accession>A0A0F8YAY9</accession>
<proteinExistence type="predicted"/>
<gene>
    <name evidence="1" type="ORF">LCGC14_2919980</name>
</gene>
<evidence type="ECO:0000313" key="1">
    <source>
        <dbReference type="EMBL" id="KKK70835.1"/>
    </source>
</evidence>